<sequence>MAKIAFIGLGQMGSPMATNLLKKGHEVSVYDINLAAIEKLTALGAASSPTLNEVVQGCEFIITMLPNGKLVEHVIFGEQGFVNAIAPNALVIDMSTIHPFESDQIREKLNALDIQFMDAPVGRTSDNAIAGTLLILAGGTDEQIAKASDILLCMGSEIINTGGPGHGIRVKLINNFMSISLNALSAETATLCEALDLPFDIAMRVMQGTPANKGHFTTTWPNKVLKGDLSPAFMIDLAHKDLGIALDVANQLHVPLAMGAASRELYSQARAMGRGKQDWTAILEHVRFCSGLTK</sequence>
<dbReference type="RefSeq" id="WP_100289173.1">
    <property type="nucleotide sequence ID" value="NZ_PHHA01000020.1"/>
</dbReference>
<dbReference type="InterPro" id="IPR029154">
    <property type="entry name" value="HIBADH-like_NADP-bd"/>
</dbReference>
<keyword evidence="7" id="KW-1185">Reference proteome</keyword>
<dbReference type="OrthoDB" id="9786703at2"/>
<keyword evidence="2" id="KW-0520">NAD</keyword>
<comment type="caution">
    <text evidence="6">The sequence shown here is derived from an EMBL/GenBank/DDBJ whole genome shotgun (WGS) entry which is preliminary data.</text>
</comment>
<dbReference type="SUPFAM" id="SSF51735">
    <property type="entry name" value="NAD(P)-binding Rossmann-fold domains"/>
    <property type="match status" value="1"/>
</dbReference>
<dbReference type="Gene3D" id="1.10.1040.10">
    <property type="entry name" value="N-(1-d-carboxylethyl)-l-norvaline Dehydrogenase, domain 2"/>
    <property type="match status" value="1"/>
</dbReference>
<protein>
    <submittedName>
        <fullName evidence="6">Sulfolactaldehyde 3-reductase</fullName>
    </submittedName>
</protein>
<evidence type="ECO:0000313" key="7">
    <source>
        <dbReference type="Proteomes" id="UP000229329"/>
    </source>
</evidence>
<evidence type="ECO:0000256" key="3">
    <source>
        <dbReference type="PIRSR" id="PIRSR000103-1"/>
    </source>
</evidence>
<organism evidence="6 7">
    <name type="scientific">Conservatibacter flavescens</name>
    <dbReference type="NCBI Taxonomy" id="28161"/>
    <lineage>
        <taxon>Bacteria</taxon>
        <taxon>Pseudomonadati</taxon>
        <taxon>Pseudomonadota</taxon>
        <taxon>Gammaproteobacteria</taxon>
        <taxon>Pasteurellales</taxon>
        <taxon>Pasteurellaceae</taxon>
        <taxon>Conservatibacter</taxon>
    </lineage>
</organism>
<gene>
    <name evidence="6" type="ORF">CVP05_08645</name>
</gene>
<evidence type="ECO:0000259" key="4">
    <source>
        <dbReference type="Pfam" id="PF03446"/>
    </source>
</evidence>
<dbReference type="InterPro" id="IPR006115">
    <property type="entry name" value="6PGDH_NADP-bd"/>
</dbReference>
<feature type="active site" evidence="3">
    <location>
        <position position="171"/>
    </location>
</feature>
<dbReference type="InterPro" id="IPR013328">
    <property type="entry name" value="6PGD_dom2"/>
</dbReference>
<evidence type="ECO:0000313" key="6">
    <source>
        <dbReference type="EMBL" id="PJG84896.1"/>
    </source>
</evidence>
<dbReference type="GO" id="GO:0016616">
    <property type="term" value="F:oxidoreductase activity, acting on the CH-OH group of donors, NAD or NADP as acceptor"/>
    <property type="evidence" value="ECO:0007669"/>
    <property type="project" value="TreeGrafter"/>
</dbReference>
<name>A0A2M8S1B5_9PAST</name>
<dbReference type="Pfam" id="PF14833">
    <property type="entry name" value="NAD_binding_11"/>
    <property type="match status" value="1"/>
</dbReference>
<dbReference type="PANTHER" id="PTHR22981:SF7">
    <property type="entry name" value="3-HYDROXYISOBUTYRATE DEHYDROGENASE, MITOCHONDRIAL"/>
    <property type="match status" value="1"/>
</dbReference>
<dbReference type="PROSITE" id="PS00895">
    <property type="entry name" value="3_HYDROXYISOBUT_DH"/>
    <property type="match status" value="1"/>
</dbReference>
<proteinExistence type="predicted"/>
<dbReference type="EMBL" id="PHHA01000020">
    <property type="protein sequence ID" value="PJG84896.1"/>
    <property type="molecule type" value="Genomic_DNA"/>
</dbReference>
<evidence type="ECO:0000256" key="1">
    <source>
        <dbReference type="ARBA" id="ARBA00023002"/>
    </source>
</evidence>
<dbReference type="Proteomes" id="UP000229329">
    <property type="component" value="Unassembled WGS sequence"/>
</dbReference>
<dbReference type="InterPro" id="IPR015815">
    <property type="entry name" value="HIBADH-related"/>
</dbReference>
<dbReference type="NCBIfam" id="NF012005">
    <property type="entry name" value="PRK15461.1"/>
    <property type="match status" value="1"/>
</dbReference>
<evidence type="ECO:0000259" key="5">
    <source>
        <dbReference type="Pfam" id="PF14833"/>
    </source>
</evidence>
<dbReference type="PIRSF" id="PIRSF000103">
    <property type="entry name" value="HIBADH"/>
    <property type="match status" value="1"/>
</dbReference>
<accession>A0A2M8S1B5</accession>
<dbReference type="InterPro" id="IPR008927">
    <property type="entry name" value="6-PGluconate_DH-like_C_sf"/>
</dbReference>
<dbReference type="Gene3D" id="3.40.50.720">
    <property type="entry name" value="NAD(P)-binding Rossmann-like Domain"/>
    <property type="match status" value="1"/>
</dbReference>
<dbReference type="InterPro" id="IPR002204">
    <property type="entry name" value="3-OH-isobutyrate_DH-rel_CS"/>
</dbReference>
<feature type="domain" description="6-phosphogluconate dehydrogenase NADP-binding" evidence="4">
    <location>
        <begin position="3"/>
        <end position="161"/>
    </location>
</feature>
<dbReference type="SUPFAM" id="SSF48179">
    <property type="entry name" value="6-phosphogluconate dehydrogenase C-terminal domain-like"/>
    <property type="match status" value="1"/>
</dbReference>
<dbReference type="PANTHER" id="PTHR22981">
    <property type="entry name" value="3-HYDROXYISOBUTYRATE DEHYDROGENASE-RELATED"/>
    <property type="match status" value="1"/>
</dbReference>
<evidence type="ECO:0000256" key="2">
    <source>
        <dbReference type="ARBA" id="ARBA00023027"/>
    </source>
</evidence>
<dbReference type="Pfam" id="PF03446">
    <property type="entry name" value="NAD_binding_2"/>
    <property type="match status" value="1"/>
</dbReference>
<keyword evidence="1" id="KW-0560">Oxidoreductase</keyword>
<dbReference type="GO" id="GO:0016054">
    <property type="term" value="P:organic acid catabolic process"/>
    <property type="evidence" value="ECO:0007669"/>
    <property type="project" value="UniProtKB-ARBA"/>
</dbReference>
<dbReference type="AlphaFoldDB" id="A0A2M8S1B5"/>
<dbReference type="InterPro" id="IPR036291">
    <property type="entry name" value="NAD(P)-bd_dom_sf"/>
</dbReference>
<dbReference type="GO" id="GO:0051287">
    <property type="term" value="F:NAD binding"/>
    <property type="evidence" value="ECO:0007669"/>
    <property type="project" value="InterPro"/>
</dbReference>
<reference evidence="6 7" key="1">
    <citation type="submission" date="2017-11" db="EMBL/GenBank/DDBJ databases">
        <title>Reclassification of Bisgaard taxon 7 as Conservatibacter flavescens gen. nov., sp. nov.</title>
        <authorList>
            <person name="Christensen H."/>
        </authorList>
    </citation>
    <scope>NUCLEOTIDE SEQUENCE [LARGE SCALE GENOMIC DNA]</scope>
    <source>
        <strain evidence="6 7">7_4</strain>
    </source>
</reference>
<feature type="domain" description="3-hydroxyisobutyrate dehydrogenase-like NAD-binding" evidence="5">
    <location>
        <begin position="165"/>
        <end position="285"/>
    </location>
</feature>
<dbReference type="GO" id="GO:0050661">
    <property type="term" value="F:NADP binding"/>
    <property type="evidence" value="ECO:0007669"/>
    <property type="project" value="InterPro"/>
</dbReference>